<dbReference type="InterPro" id="IPR009388">
    <property type="entry name" value="PSII_PsbY"/>
</dbReference>
<keyword evidence="7 8" id="KW-0604">Photosystem II</keyword>
<evidence type="ECO:0000313" key="10">
    <source>
        <dbReference type="EMBL" id="WAN69075.1"/>
    </source>
</evidence>
<dbReference type="AlphaFoldDB" id="A0A9Q9SSZ0"/>
<evidence type="ECO:0000256" key="9">
    <source>
        <dbReference type="SAM" id="Phobius"/>
    </source>
</evidence>
<keyword evidence="4 8" id="KW-1133">Transmembrane helix</keyword>
<keyword evidence="3 8" id="KW-0812">Transmembrane</keyword>
<name>A0A9Q9SSZ0_MOOP1</name>
<dbReference type="GO" id="GO:0009523">
    <property type="term" value="C:photosystem II"/>
    <property type="evidence" value="ECO:0007669"/>
    <property type="project" value="UniProtKB-KW"/>
</dbReference>
<evidence type="ECO:0000256" key="3">
    <source>
        <dbReference type="ARBA" id="ARBA00022692"/>
    </source>
</evidence>
<keyword evidence="5 8" id="KW-0793">Thylakoid</keyword>
<dbReference type="EMBL" id="CP017708">
    <property type="protein sequence ID" value="WAN69075.1"/>
    <property type="molecule type" value="Genomic_DNA"/>
</dbReference>
<evidence type="ECO:0000256" key="1">
    <source>
        <dbReference type="ARBA" id="ARBA00004370"/>
    </source>
</evidence>
<evidence type="ECO:0000256" key="5">
    <source>
        <dbReference type="ARBA" id="ARBA00023078"/>
    </source>
</evidence>
<evidence type="ECO:0000256" key="4">
    <source>
        <dbReference type="ARBA" id="ARBA00022989"/>
    </source>
</evidence>
<comment type="subunit">
    <text evidence="8">PSII is composed of 1 copy each of membrane proteins PsbA, PsbB, PsbC, PsbD, PsbE, PsbF, PsbH, PsbI, PsbJ, PsbK, PsbL, PsbM, PsbT, PsbX, PsbY, PsbZ, Psb30/Ycf12, peripheral proteins PsbO, CyanoQ (PsbQ), PsbU, PsbV and a large number of cofactors. It forms dimeric complexes.</text>
</comment>
<dbReference type="Proteomes" id="UP000176944">
    <property type="component" value="Chromosome"/>
</dbReference>
<proteinExistence type="inferred from homology"/>
<organism evidence="10">
    <name type="scientific">Moorena producens (strain JHB)</name>
    <dbReference type="NCBI Taxonomy" id="1454205"/>
    <lineage>
        <taxon>Bacteria</taxon>
        <taxon>Bacillati</taxon>
        <taxon>Cyanobacteriota</taxon>
        <taxon>Cyanophyceae</taxon>
        <taxon>Coleofasciculales</taxon>
        <taxon>Coleofasciculaceae</taxon>
        <taxon>Moorena</taxon>
    </lineage>
</organism>
<dbReference type="GO" id="GO:0030145">
    <property type="term" value="F:manganese ion binding"/>
    <property type="evidence" value="ECO:0007669"/>
    <property type="project" value="InterPro"/>
</dbReference>
<gene>
    <name evidence="8" type="primary">psbY</name>
    <name evidence="10" type="ORF">BJP36_42730</name>
</gene>
<comment type="similarity">
    <text evidence="8">Belongs to the PsbY family.</text>
</comment>
<dbReference type="Pfam" id="PF06298">
    <property type="entry name" value="PsbY"/>
    <property type="match status" value="1"/>
</dbReference>
<reference evidence="10" key="2">
    <citation type="submission" date="2022-10" db="EMBL/GenBank/DDBJ databases">
        <authorList>
            <person name="Ngo T.-E."/>
        </authorList>
    </citation>
    <scope>NUCLEOTIDE SEQUENCE</scope>
    <source>
        <strain evidence="10">JHB</strain>
    </source>
</reference>
<comment type="subcellular location">
    <subcellularLocation>
        <location evidence="8">Cellular thylakoid membrane</location>
        <topology evidence="8">Single-pass membrane protein</topology>
    </subcellularLocation>
    <subcellularLocation>
        <location evidence="1">Membrane</location>
    </subcellularLocation>
</comment>
<dbReference type="GO" id="GO:0031676">
    <property type="term" value="C:plasma membrane-derived thylakoid membrane"/>
    <property type="evidence" value="ECO:0007669"/>
    <property type="project" value="UniProtKB-SubCell"/>
</dbReference>
<keyword evidence="2 8" id="KW-0602">Photosynthesis</keyword>
<comment type="function">
    <text evidence="8">Loosely associated component of the core of photosystem II (PSII). PSII is a light-driven water plastoquinone oxidoreductase, using light energy to abstract electrons from H(2)O, generating a proton gradient subsequently used for ATP formation.</text>
</comment>
<keyword evidence="6 8" id="KW-0472">Membrane</keyword>
<dbReference type="HAMAP" id="MF_00717">
    <property type="entry name" value="PSII_PsbY"/>
    <property type="match status" value="1"/>
</dbReference>
<evidence type="ECO:0000256" key="8">
    <source>
        <dbReference type="HAMAP-Rule" id="MF_00717"/>
    </source>
</evidence>
<evidence type="ECO:0000256" key="6">
    <source>
        <dbReference type="ARBA" id="ARBA00023136"/>
    </source>
</evidence>
<evidence type="ECO:0000256" key="2">
    <source>
        <dbReference type="ARBA" id="ARBA00022531"/>
    </source>
</evidence>
<dbReference type="NCBIfam" id="NF009711">
    <property type="entry name" value="PRK13240.1"/>
    <property type="match status" value="1"/>
</dbReference>
<feature type="topological domain" description="Lumenal" evidence="8">
    <location>
        <begin position="24"/>
        <end position="38"/>
    </location>
</feature>
<protein>
    <recommendedName>
        <fullName evidence="8">Photosystem II reaction center protein Y</fullName>
    </recommendedName>
</protein>
<accession>A0A9Q9SSZ0</accession>
<reference evidence="10" key="1">
    <citation type="journal article" date="2017" name="Proc. Natl. Acad. Sci. U.S.A.">
        <title>Comparative genomics uncovers the prolific and distinctive metabolic potential of the cyanobacterial genus Moorea.</title>
        <authorList>
            <person name="Leao T."/>
            <person name="Castelao G."/>
            <person name="Korobeynikov A."/>
            <person name="Monroe E.A."/>
            <person name="Podell S."/>
            <person name="Glukhov E."/>
            <person name="Allen E.E."/>
            <person name="Gerwick W.H."/>
            <person name="Gerwick L."/>
        </authorList>
    </citation>
    <scope>NUCLEOTIDE SEQUENCE</scope>
    <source>
        <strain evidence="10">JHB</strain>
    </source>
</reference>
<evidence type="ECO:0000256" key="7">
    <source>
        <dbReference type="ARBA" id="ARBA00023276"/>
    </source>
</evidence>
<dbReference type="GO" id="GO:0015979">
    <property type="term" value="P:photosynthesis"/>
    <property type="evidence" value="ECO:0007669"/>
    <property type="project" value="UniProtKB-UniRule"/>
</dbReference>
<feature type="transmembrane region" description="Helical" evidence="9">
    <location>
        <begin position="6"/>
        <end position="28"/>
    </location>
</feature>
<feature type="topological domain" description="Lumenal" evidence="8">
    <location>
        <begin position="1"/>
        <end position="4"/>
    </location>
</feature>
<sequence length="38" mass="4252">MDLRLLIVLLPLLLALGWVVYNIGAIALKQAQNYLNKS</sequence>